<dbReference type="AlphaFoldDB" id="A0A0F8WS59"/>
<feature type="non-terminal residue" evidence="1">
    <location>
        <position position="150"/>
    </location>
</feature>
<reference evidence="1" key="1">
    <citation type="journal article" date="2015" name="Nature">
        <title>Complex archaea that bridge the gap between prokaryotes and eukaryotes.</title>
        <authorList>
            <person name="Spang A."/>
            <person name="Saw J.H."/>
            <person name="Jorgensen S.L."/>
            <person name="Zaremba-Niedzwiedzka K."/>
            <person name="Martijn J."/>
            <person name="Lind A.E."/>
            <person name="van Eijk R."/>
            <person name="Schleper C."/>
            <person name="Guy L."/>
            <person name="Ettema T.J."/>
        </authorList>
    </citation>
    <scope>NUCLEOTIDE SEQUENCE</scope>
</reference>
<gene>
    <name evidence="1" type="ORF">LCGC14_3117610</name>
</gene>
<comment type="caution">
    <text evidence="1">The sequence shown here is derived from an EMBL/GenBank/DDBJ whole genome shotgun (WGS) entry which is preliminary data.</text>
</comment>
<protein>
    <submittedName>
        <fullName evidence="1">Uncharacterized protein</fullName>
    </submittedName>
</protein>
<organism evidence="1">
    <name type="scientific">marine sediment metagenome</name>
    <dbReference type="NCBI Taxonomy" id="412755"/>
    <lineage>
        <taxon>unclassified sequences</taxon>
        <taxon>metagenomes</taxon>
        <taxon>ecological metagenomes</taxon>
    </lineage>
</organism>
<name>A0A0F8WS59_9ZZZZ</name>
<accession>A0A0F8WS59</accession>
<evidence type="ECO:0000313" key="1">
    <source>
        <dbReference type="EMBL" id="KKK51175.1"/>
    </source>
</evidence>
<dbReference type="EMBL" id="LAZR01067644">
    <property type="protein sequence ID" value="KKK51175.1"/>
    <property type="molecule type" value="Genomic_DNA"/>
</dbReference>
<sequence>MAEQKILCAHCADTHPDFPLTGDHILQWHMGPKDMYNKEGGYLGVKYLGKMYSRRVVLPLDFIGGKPIAELNGRGWDRPGYRDLMLRNGHIINLVPDNGDDWIDPDEMTWGAKGINSIASHICLAGGRNSENESGVFKFREIYNDAMFTS</sequence>
<proteinExistence type="predicted"/>